<gene>
    <name evidence="1" type="ORF">DPN68_04480</name>
</gene>
<name>A0A365P3E4_9FLAO</name>
<evidence type="ECO:0000313" key="2">
    <source>
        <dbReference type="Proteomes" id="UP000253319"/>
    </source>
</evidence>
<organism evidence="1 2">
    <name type="scientific">Flavobacterium tibetense</name>
    <dbReference type="NCBI Taxonomy" id="2233533"/>
    <lineage>
        <taxon>Bacteria</taxon>
        <taxon>Pseudomonadati</taxon>
        <taxon>Bacteroidota</taxon>
        <taxon>Flavobacteriia</taxon>
        <taxon>Flavobacteriales</taxon>
        <taxon>Flavobacteriaceae</taxon>
        <taxon>Flavobacterium</taxon>
    </lineage>
</organism>
<accession>A0A365P3E4</accession>
<sequence>MEFNWYKSISNSNIIEQGDLIPNCPIIVPPITIEENGEYDVEVIQINSIILSQSCDLLNNKIEIVLVCPILTLTDFKTNLPESEQGSKAFRKHVENLKKGHLPGYHILNKDDNLEIKDYLVVDFRNVYGININNLKSIALNLGDRVRLNPPYREHLSQAFARYFMRVGLPQDLIIEGI</sequence>
<dbReference type="EMBL" id="QLST01000004">
    <property type="protein sequence ID" value="RBA29024.1"/>
    <property type="molecule type" value="Genomic_DNA"/>
</dbReference>
<dbReference type="Proteomes" id="UP000253319">
    <property type="component" value="Unassembled WGS sequence"/>
</dbReference>
<evidence type="ECO:0000313" key="1">
    <source>
        <dbReference type="EMBL" id="RBA29024.1"/>
    </source>
</evidence>
<reference evidence="1 2" key="1">
    <citation type="submission" date="2018-06" db="EMBL/GenBank/DDBJ databases">
        <title>Flavobacterium tibetense sp. nov., isolated from a wetland YonghuCo on Tibetan Plateau.</title>
        <authorList>
            <person name="Xing P."/>
            <person name="Phurbu D."/>
            <person name="Lu H."/>
        </authorList>
    </citation>
    <scope>NUCLEOTIDE SEQUENCE [LARGE SCALE GENOMIC DNA]</scope>
    <source>
        <strain evidence="1 2">YH5</strain>
    </source>
</reference>
<dbReference type="RefSeq" id="WP_113988454.1">
    <property type="nucleotide sequence ID" value="NZ_QLST01000004.1"/>
</dbReference>
<keyword evidence="2" id="KW-1185">Reference proteome</keyword>
<dbReference type="AlphaFoldDB" id="A0A365P3E4"/>
<comment type="caution">
    <text evidence="1">The sequence shown here is derived from an EMBL/GenBank/DDBJ whole genome shotgun (WGS) entry which is preliminary data.</text>
</comment>
<proteinExistence type="predicted"/>
<dbReference type="OrthoDB" id="483934at2"/>
<protein>
    <submittedName>
        <fullName evidence="1">Uncharacterized protein</fullName>
    </submittedName>
</protein>